<name>A0A0S2ILC5_LEPBO</name>
<proteinExistence type="predicted"/>
<organism evidence="1">
    <name type="scientific">Leptospira borgpetersenii serovar Ballum</name>
    <dbReference type="NCBI Taxonomy" id="280505"/>
    <lineage>
        <taxon>Bacteria</taxon>
        <taxon>Pseudomonadati</taxon>
        <taxon>Spirochaetota</taxon>
        <taxon>Spirochaetia</taxon>
        <taxon>Leptospirales</taxon>
        <taxon>Leptospiraceae</taxon>
        <taxon>Leptospira</taxon>
    </lineage>
</organism>
<dbReference type="EMBL" id="CP012029">
    <property type="protein sequence ID" value="ALO24440.1"/>
    <property type="molecule type" value="Genomic_DNA"/>
</dbReference>
<evidence type="ECO:0000313" key="2">
    <source>
        <dbReference type="Proteomes" id="UP000058857"/>
    </source>
</evidence>
<sequence length="41" mass="4853">MFYSKKVINSLKNFSSLKDPRRITGVLFLKIHFIKVLIFIP</sequence>
<gene>
    <name evidence="1" type="ORF">LBBP_00066</name>
</gene>
<dbReference type="AlphaFoldDB" id="A0A0S2ILC5"/>
<protein>
    <submittedName>
        <fullName evidence="1">Uncharacterized protein</fullName>
    </submittedName>
</protein>
<evidence type="ECO:0000313" key="1">
    <source>
        <dbReference type="EMBL" id="ALO24440.1"/>
    </source>
</evidence>
<dbReference type="Proteomes" id="UP000058857">
    <property type="component" value="Chromosome 1"/>
</dbReference>
<accession>A0A0S2ILC5</accession>
<reference evidence="1 2" key="1">
    <citation type="journal article" date="2015" name="PLoS Negl. Trop. Dis.">
        <title>Distribution of Plasmids in Distinct Leptospira Pathogenic Species.</title>
        <authorList>
            <person name="Wang Y."/>
            <person name="Zhuang X."/>
            <person name="Zhong Y."/>
            <person name="Zhang C."/>
            <person name="Zhang Y."/>
            <person name="Zeng L."/>
            <person name="Zhu Y."/>
            <person name="He P."/>
            <person name="Dong K."/>
            <person name="Pal U."/>
            <person name="Guo X."/>
            <person name="Qin J."/>
        </authorList>
    </citation>
    <scope>NUCLEOTIDE SEQUENCE [LARGE SCALE GENOMIC DNA]</scope>
    <source>
        <strain evidence="1 2">56604</strain>
    </source>
</reference>